<accession>A0A2G8SZ93</accession>
<dbReference type="GO" id="GO:0003700">
    <property type="term" value="F:DNA-binding transcription factor activity"/>
    <property type="evidence" value="ECO:0007669"/>
    <property type="project" value="InterPro"/>
</dbReference>
<dbReference type="InterPro" id="IPR000551">
    <property type="entry name" value="MerR-type_HTH_dom"/>
</dbReference>
<dbReference type="RefSeq" id="WP_099916990.1">
    <property type="nucleotide sequence ID" value="NZ_BMHS01000009.1"/>
</dbReference>
<keyword evidence="2" id="KW-0238">DNA-binding</keyword>
<dbReference type="Gene3D" id="1.10.1660.10">
    <property type="match status" value="1"/>
</dbReference>
<evidence type="ECO:0000256" key="5">
    <source>
        <dbReference type="SAM" id="MobiDB-lite"/>
    </source>
</evidence>
<reference evidence="7 8" key="1">
    <citation type="submission" date="2017-10" db="EMBL/GenBank/DDBJ databases">
        <title>Massilia psychrophilum sp. nov., a novel purple-pigmented bacterium isolated from Tianshan glacier, Xinjiang Municipality, China.</title>
        <authorList>
            <person name="Wang H."/>
        </authorList>
    </citation>
    <scope>NUCLEOTIDE SEQUENCE [LARGE SCALE GENOMIC DNA]</scope>
    <source>
        <strain evidence="7 8">JCM 30813</strain>
    </source>
</reference>
<dbReference type="EMBL" id="PDOB01000029">
    <property type="protein sequence ID" value="PIL38768.1"/>
    <property type="molecule type" value="Genomic_DNA"/>
</dbReference>
<dbReference type="InterPro" id="IPR009061">
    <property type="entry name" value="DNA-bd_dom_put_sf"/>
</dbReference>
<comment type="caution">
    <text evidence="7">The sequence shown here is derived from an EMBL/GenBank/DDBJ whole genome shotgun (WGS) entry which is preliminary data.</text>
</comment>
<gene>
    <name evidence="7" type="ORF">CR103_16170</name>
</gene>
<dbReference type="Pfam" id="PF13411">
    <property type="entry name" value="MerR_1"/>
    <property type="match status" value="1"/>
</dbReference>
<dbReference type="InterPro" id="IPR047057">
    <property type="entry name" value="MerR_fam"/>
</dbReference>
<evidence type="ECO:0000256" key="4">
    <source>
        <dbReference type="SAM" id="Coils"/>
    </source>
</evidence>
<evidence type="ECO:0000313" key="7">
    <source>
        <dbReference type="EMBL" id="PIL38768.1"/>
    </source>
</evidence>
<dbReference type="PANTHER" id="PTHR30204:SF94">
    <property type="entry name" value="HEAVY METAL-DEPENDENT TRANSCRIPTIONAL REGULATOR HI_0293-RELATED"/>
    <property type="match status" value="1"/>
</dbReference>
<dbReference type="AlphaFoldDB" id="A0A2G8SZ93"/>
<protein>
    <submittedName>
        <fullName evidence="7">MerR family transcriptional regulator</fullName>
    </submittedName>
</protein>
<dbReference type="SUPFAM" id="SSF46955">
    <property type="entry name" value="Putative DNA-binding domain"/>
    <property type="match status" value="1"/>
</dbReference>
<evidence type="ECO:0000256" key="2">
    <source>
        <dbReference type="ARBA" id="ARBA00023125"/>
    </source>
</evidence>
<keyword evidence="1" id="KW-0805">Transcription regulation</keyword>
<dbReference type="OrthoDB" id="9808480at2"/>
<sequence>MLIGELAKKTLCSVRVIRHYERCGLLMSIRRGNGYRQFDEAAVEHVMRIRVLLRNGFNLDEIRPVASMLDERSRKRICADVIRLYQAKVDELEQRIAELTEIRDRARQRLDVVVEQRNQGGPIGPEGPPATMKNRGVKASNRAGHDISPEG</sequence>
<keyword evidence="4" id="KW-0175">Coiled coil</keyword>
<feature type="region of interest" description="Disordered" evidence="5">
    <location>
        <begin position="116"/>
        <end position="151"/>
    </location>
</feature>
<dbReference type="GO" id="GO:0003677">
    <property type="term" value="F:DNA binding"/>
    <property type="evidence" value="ECO:0007669"/>
    <property type="project" value="UniProtKB-KW"/>
</dbReference>
<proteinExistence type="predicted"/>
<name>A0A2G8SZ93_9BURK</name>
<evidence type="ECO:0000313" key="8">
    <source>
        <dbReference type="Proteomes" id="UP000228593"/>
    </source>
</evidence>
<feature type="coiled-coil region" evidence="4">
    <location>
        <begin position="82"/>
        <end position="116"/>
    </location>
</feature>
<evidence type="ECO:0000259" key="6">
    <source>
        <dbReference type="PROSITE" id="PS50937"/>
    </source>
</evidence>
<dbReference type="PANTHER" id="PTHR30204">
    <property type="entry name" value="REDOX-CYCLING DRUG-SENSING TRANSCRIPTIONAL ACTIVATOR SOXR"/>
    <property type="match status" value="1"/>
</dbReference>
<dbReference type="PROSITE" id="PS50937">
    <property type="entry name" value="HTH_MERR_2"/>
    <property type="match status" value="1"/>
</dbReference>
<evidence type="ECO:0000256" key="1">
    <source>
        <dbReference type="ARBA" id="ARBA00023015"/>
    </source>
</evidence>
<dbReference type="SMART" id="SM00422">
    <property type="entry name" value="HTH_MERR"/>
    <property type="match status" value="1"/>
</dbReference>
<evidence type="ECO:0000256" key="3">
    <source>
        <dbReference type="ARBA" id="ARBA00023163"/>
    </source>
</evidence>
<keyword evidence="8" id="KW-1185">Reference proteome</keyword>
<keyword evidence="3" id="KW-0804">Transcription</keyword>
<dbReference type="PRINTS" id="PR00040">
    <property type="entry name" value="HTHMERR"/>
</dbReference>
<feature type="domain" description="HTH merR-type" evidence="6">
    <location>
        <begin position="1"/>
        <end position="68"/>
    </location>
</feature>
<dbReference type="Proteomes" id="UP000228593">
    <property type="component" value="Unassembled WGS sequence"/>
</dbReference>
<organism evidence="7 8">
    <name type="scientific">Massilia psychrophila</name>
    <dbReference type="NCBI Taxonomy" id="1603353"/>
    <lineage>
        <taxon>Bacteria</taxon>
        <taxon>Pseudomonadati</taxon>
        <taxon>Pseudomonadota</taxon>
        <taxon>Betaproteobacteria</taxon>
        <taxon>Burkholderiales</taxon>
        <taxon>Oxalobacteraceae</taxon>
        <taxon>Telluria group</taxon>
        <taxon>Massilia</taxon>
    </lineage>
</organism>